<gene>
    <name evidence="7" type="ORF">GCM10023349_00740</name>
</gene>
<keyword evidence="4" id="KW-0804">Transcription</keyword>
<evidence type="ECO:0000259" key="5">
    <source>
        <dbReference type="Pfam" id="PF04542"/>
    </source>
</evidence>
<dbReference type="InterPro" id="IPR007627">
    <property type="entry name" value="RNA_pol_sigma70_r2"/>
</dbReference>
<feature type="domain" description="RNA polymerase sigma factor 70 region 4 type 2" evidence="6">
    <location>
        <begin position="155"/>
        <end position="206"/>
    </location>
</feature>
<dbReference type="Gene3D" id="1.10.10.10">
    <property type="entry name" value="Winged helix-like DNA-binding domain superfamily/Winged helix DNA-binding domain"/>
    <property type="match status" value="1"/>
</dbReference>
<dbReference type="PANTHER" id="PTHR43133:SF66">
    <property type="entry name" value="ECF RNA POLYMERASE SIGMA FACTOR SIGK"/>
    <property type="match status" value="1"/>
</dbReference>
<dbReference type="NCBIfam" id="TIGR02937">
    <property type="entry name" value="sigma70-ECF"/>
    <property type="match status" value="1"/>
</dbReference>
<dbReference type="InterPro" id="IPR013325">
    <property type="entry name" value="RNA_pol_sigma_r2"/>
</dbReference>
<reference evidence="8" key="1">
    <citation type="journal article" date="2019" name="Int. J. Syst. Evol. Microbiol.">
        <title>The Global Catalogue of Microorganisms (GCM) 10K type strain sequencing project: providing services to taxonomists for standard genome sequencing and annotation.</title>
        <authorList>
            <consortium name="The Broad Institute Genomics Platform"/>
            <consortium name="The Broad Institute Genome Sequencing Center for Infectious Disease"/>
            <person name="Wu L."/>
            <person name="Ma J."/>
        </authorList>
    </citation>
    <scope>NUCLEOTIDE SEQUENCE [LARGE SCALE GENOMIC DNA]</scope>
    <source>
        <strain evidence="8">JCM 18531</strain>
    </source>
</reference>
<accession>A0ABP8WJF2</accession>
<dbReference type="InterPro" id="IPR036388">
    <property type="entry name" value="WH-like_DNA-bd_sf"/>
</dbReference>
<evidence type="ECO:0000313" key="7">
    <source>
        <dbReference type="EMBL" id="GAA4690205.1"/>
    </source>
</evidence>
<dbReference type="SUPFAM" id="SSF88946">
    <property type="entry name" value="Sigma2 domain of RNA polymerase sigma factors"/>
    <property type="match status" value="1"/>
</dbReference>
<proteinExistence type="inferred from homology"/>
<dbReference type="InterPro" id="IPR014284">
    <property type="entry name" value="RNA_pol_sigma-70_dom"/>
</dbReference>
<dbReference type="SUPFAM" id="SSF88659">
    <property type="entry name" value="Sigma3 and sigma4 domains of RNA polymerase sigma factors"/>
    <property type="match status" value="1"/>
</dbReference>
<dbReference type="Proteomes" id="UP001499974">
    <property type="component" value="Unassembled WGS sequence"/>
</dbReference>
<dbReference type="InterPro" id="IPR013324">
    <property type="entry name" value="RNA_pol_sigma_r3/r4-like"/>
</dbReference>
<organism evidence="7 8">
    <name type="scientific">Nocardioides conyzicola</name>
    <dbReference type="NCBI Taxonomy" id="1651781"/>
    <lineage>
        <taxon>Bacteria</taxon>
        <taxon>Bacillati</taxon>
        <taxon>Actinomycetota</taxon>
        <taxon>Actinomycetes</taxon>
        <taxon>Propionibacteriales</taxon>
        <taxon>Nocardioidaceae</taxon>
        <taxon>Nocardioides</taxon>
    </lineage>
</organism>
<evidence type="ECO:0000256" key="4">
    <source>
        <dbReference type="ARBA" id="ARBA00023163"/>
    </source>
</evidence>
<dbReference type="Pfam" id="PF08281">
    <property type="entry name" value="Sigma70_r4_2"/>
    <property type="match status" value="1"/>
</dbReference>
<protein>
    <submittedName>
        <fullName evidence="7">RNA polymerase sigma factor</fullName>
    </submittedName>
</protein>
<comment type="similarity">
    <text evidence="1">Belongs to the sigma-70 factor family. ECF subfamily.</text>
</comment>
<feature type="domain" description="RNA polymerase sigma-70 region 2" evidence="5">
    <location>
        <begin position="55"/>
        <end position="120"/>
    </location>
</feature>
<dbReference type="Pfam" id="PF04542">
    <property type="entry name" value="Sigma70_r2"/>
    <property type="match status" value="1"/>
</dbReference>
<evidence type="ECO:0000313" key="8">
    <source>
        <dbReference type="Proteomes" id="UP001499974"/>
    </source>
</evidence>
<keyword evidence="2" id="KW-0805">Transcription regulation</keyword>
<dbReference type="PANTHER" id="PTHR43133">
    <property type="entry name" value="RNA POLYMERASE ECF-TYPE SIGMA FACTO"/>
    <property type="match status" value="1"/>
</dbReference>
<dbReference type="InterPro" id="IPR013249">
    <property type="entry name" value="RNA_pol_sigma70_r4_t2"/>
</dbReference>
<evidence type="ECO:0000256" key="1">
    <source>
        <dbReference type="ARBA" id="ARBA00010641"/>
    </source>
</evidence>
<evidence type="ECO:0000256" key="2">
    <source>
        <dbReference type="ARBA" id="ARBA00023015"/>
    </source>
</evidence>
<dbReference type="InterPro" id="IPR039425">
    <property type="entry name" value="RNA_pol_sigma-70-like"/>
</dbReference>
<sequence length="222" mass="23447">MLDATEGRSPRLGTVTSRVHLRALAPTAGDGTTDELETALTAARSGDEAGFAMLWRDLHPRLLRYLRGCGDEGPEDLAAETWMHVVRGLPTFEGGIPEFRAWLFTIARHRAVDQGRARSRAPQTVSVADPVAAAGLAPTAPSAEQEAADNDATAQALRLVATLPSAQAEMVLLRVVAGLDVADVARLLDKQPGTVRVGVHRALRSLSASLSPSPGHEPEGGE</sequence>
<evidence type="ECO:0000256" key="3">
    <source>
        <dbReference type="ARBA" id="ARBA00023082"/>
    </source>
</evidence>
<name>A0ABP8WJF2_9ACTN</name>
<dbReference type="RefSeq" id="WP_345518090.1">
    <property type="nucleotide sequence ID" value="NZ_BAABKM010000001.1"/>
</dbReference>
<keyword evidence="3" id="KW-0731">Sigma factor</keyword>
<dbReference type="EMBL" id="BAABKM010000001">
    <property type="protein sequence ID" value="GAA4690205.1"/>
    <property type="molecule type" value="Genomic_DNA"/>
</dbReference>
<dbReference type="Gene3D" id="1.10.1740.10">
    <property type="match status" value="1"/>
</dbReference>
<evidence type="ECO:0000259" key="6">
    <source>
        <dbReference type="Pfam" id="PF08281"/>
    </source>
</evidence>
<keyword evidence="8" id="KW-1185">Reference proteome</keyword>
<comment type="caution">
    <text evidence="7">The sequence shown here is derived from an EMBL/GenBank/DDBJ whole genome shotgun (WGS) entry which is preliminary data.</text>
</comment>